<accession>A0A2A6RHZ2</accession>
<dbReference type="NCBIfam" id="TIGR02241">
    <property type="entry name" value="conserved hypothetical phage tail region protein"/>
    <property type="match status" value="1"/>
</dbReference>
<comment type="caution">
    <text evidence="1">The sequence shown here is derived from an EMBL/GenBank/DDBJ whole genome shotgun (WGS) entry which is preliminary data.</text>
</comment>
<dbReference type="RefSeq" id="WP_097644672.1">
    <property type="nucleotide sequence ID" value="NZ_NQWI01000065.1"/>
</dbReference>
<dbReference type="EMBL" id="NQWI01000065">
    <property type="protein sequence ID" value="PDW02499.1"/>
    <property type="molecule type" value="Genomic_DNA"/>
</dbReference>
<organism evidence="1 2">
    <name type="scientific">Candidatus Viridilinea mediisalina</name>
    <dbReference type="NCBI Taxonomy" id="2024553"/>
    <lineage>
        <taxon>Bacteria</taxon>
        <taxon>Bacillati</taxon>
        <taxon>Chloroflexota</taxon>
        <taxon>Chloroflexia</taxon>
        <taxon>Chloroflexales</taxon>
        <taxon>Chloroflexineae</taxon>
        <taxon>Oscillochloridaceae</taxon>
        <taxon>Candidatus Viridilinea</taxon>
    </lineage>
</organism>
<proteinExistence type="predicted"/>
<keyword evidence="2" id="KW-1185">Reference proteome</keyword>
<dbReference type="InterPro" id="IPR010667">
    <property type="entry name" value="Phage_T4_Gp19"/>
</dbReference>
<evidence type="ECO:0000313" key="1">
    <source>
        <dbReference type="EMBL" id="PDW02499.1"/>
    </source>
</evidence>
<evidence type="ECO:0000313" key="2">
    <source>
        <dbReference type="Proteomes" id="UP000220527"/>
    </source>
</evidence>
<dbReference type="Proteomes" id="UP000220527">
    <property type="component" value="Unassembled WGS sequence"/>
</dbReference>
<name>A0A2A6RHZ2_9CHLR</name>
<gene>
    <name evidence="1" type="ORF">CJ255_13720</name>
</gene>
<protein>
    <submittedName>
        <fullName evidence="1">Phage tail protein</fullName>
    </submittedName>
</protein>
<dbReference type="PANTHER" id="PTHR38009:SF1">
    <property type="entry name" value="CONSERVED HYPOTHETICAL PHAGE TAIL PROTEIN"/>
    <property type="match status" value="1"/>
</dbReference>
<dbReference type="PANTHER" id="PTHR38009">
    <property type="entry name" value="CONSERVED HYPOTHETICAL PHAGE TAIL PROTEIN"/>
    <property type="match status" value="1"/>
</dbReference>
<sequence>MSSSDDDVQTVHRFYLQIDGVNLAVFLEINGLQVETDIFEYEEGGNNGFVHKLPSQTRVGNLTCRRGLASSNELFTWYMKVASGQIERRNLSVIIYTYGGDEMRRWNFFSAYPVRWVGPTLNANATDYAVESIELAHAGMQLG</sequence>
<dbReference type="Pfam" id="PF06841">
    <property type="entry name" value="Phage_T4_gp19"/>
    <property type="match status" value="1"/>
</dbReference>
<dbReference type="OrthoDB" id="73314at2"/>
<dbReference type="GO" id="GO:0005198">
    <property type="term" value="F:structural molecule activity"/>
    <property type="evidence" value="ECO:0007669"/>
    <property type="project" value="InterPro"/>
</dbReference>
<reference evidence="2" key="1">
    <citation type="submission" date="2017-08" db="EMBL/GenBank/DDBJ databases">
        <authorList>
            <person name="Grouzdev D.S."/>
            <person name="Gaisin V.A."/>
            <person name="Rysina M.S."/>
            <person name="Gorlenko V.M."/>
        </authorList>
    </citation>
    <scope>NUCLEOTIDE SEQUENCE [LARGE SCALE GENOMIC DNA]</scope>
    <source>
        <strain evidence="2">Kir15-3F</strain>
    </source>
</reference>
<dbReference type="InterPro" id="IPR011747">
    <property type="entry name" value="CHP02241"/>
</dbReference>
<dbReference type="AlphaFoldDB" id="A0A2A6RHZ2"/>